<evidence type="ECO:0000313" key="1">
    <source>
        <dbReference type="EMBL" id="JAH93700.1"/>
    </source>
</evidence>
<proteinExistence type="predicted"/>
<organism evidence="1">
    <name type="scientific">Anguilla anguilla</name>
    <name type="common">European freshwater eel</name>
    <name type="synonym">Muraena anguilla</name>
    <dbReference type="NCBI Taxonomy" id="7936"/>
    <lineage>
        <taxon>Eukaryota</taxon>
        <taxon>Metazoa</taxon>
        <taxon>Chordata</taxon>
        <taxon>Craniata</taxon>
        <taxon>Vertebrata</taxon>
        <taxon>Euteleostomi</taxon>
        <taxon>Actinopterygii</taxon>
        <taxon>Neopterygii</taxon>
        <taxon>Teleostei</taxon>
        <taxon>Anguilliformes</taxon>
        <taxon>Anguillidae</taxon>
        <taxon>Anguilla</taxon>
    </lineage>
</organism>
<sequence>MTCNCPKDVSFDVCGKGSWDRVMERTDNIPMVTYSKFATSNYIVCFPKLIIKKLDMQLNGQPIWAERPVLQFTHTTLIHLLCGLLITLDVSFDQRVLCSPLLFSAICKHFHRCSECTGLVQLKIQKEHFL</sequence>
<reference evidence="1" key="2">
    <citation type="journal article" date="2015" name="Fish Shellfish Immunol.">
        <title>Early steps in the European eel (Anguilla anguilla)-Vibrio vulnificus interaction in the gills: Role of the RtxA13 toxin.</title>
        <authorList>
            <person name="Callol A."/>
            <person name="Pajuelo D."/>
            <person name="Ebbesson L."/>
            <person name="Teles M."/>
            <person name="MacKenzie S."/>
            <person name="Amaro C."/>
        </authorList>
    </citation>
    <scope>NUCLEOTIDE SEQUENCE</scope>
</reference>
<protein>
    <submittedName>
        <fullName evidence="1">Uncharacterized protein</fullName>
    </submittedName>
</protein>
<accession>A0A0E9WVT2</accession>
<dbReference type="AlphaFoldDB" id="A0A0E9WVT2"/>
<name>A0A0E9WVT2_ANGAN</name>
<dbReference type="EMBL" id="GBXM01014877">
    <property type="protein sequence ID" value="JAH93700.1"/>
    <property type="molecule type" value="Transcribed_RNA"/>
</dbReference>
<reference evidence="1" key="1">
    <citation type="submission" date="2014-11" db="EMBL/GenBank/DDBJ databases">
        <authorList>
            <person name="Amaro Gonzalez C."/>
        </authorList>
    </citation>
    <scope>NUCLEOTIDE SEQUENCE</scope>
</reference>